<reference evidence="1" key="1">
    <citation type="journal article" date="2023" name="Science">
        <title>Genome structures resolve the early diversification of teleost fishes.</title>
        <authorList>
            <person name="Parey E."/>
            <person name="Louis A."/>
            <person name="Montfort J."/>
            <person name="Bouchez O."/>
            <person name="Roques C."/>
            <person name="Iampietro C."/>
            <person name="Lluch J."/>
            <person name="Castinel A."/>
            <person name="Donnadieu C."/>
            <person name="Desvignes T."/>
            <person name="Floi Bucao C."/>
            <person name="Jouanno E."/>
            <person name="Wen M."/>
            <person name="Mejri S."/>
            <person name="Dirks R."/>
            <person name="Jansen H."/>
            <person name="Henkel C."/>
            <person name="Chen W.J."/>
            <person name="Zahm M."/>
            <person name="Cabau C."/>
            <person name="Klopp C."/>
            <person name="Thompson A.W."/>
            <person name="Robinson-Rechavi M."/>
            <person name="Braasch I."/>
            <person name="Lecointre G."/>
            <person name="Bobe J."/>
            <person name="Postlethwait J.H."/>
            <person name="Berthelot C."/>
            <person name="Roest Crollius H."/>
            <person name="Guiguen Y."/>
        </authorList>
    </citation>
    <scope>NUCLEOTIDE SEQUENCE</scope>
    <source>
        <strain evidence="1">NC1722</strain>
    </source>
</reference>
<proteinExistence type="predicted"/>
<protein>
    <submittedName>
        <fullName evidence="1">Uncharacterized protein</fullName>
    </submittedName>
</protein>
<comment type="caution">
    <text evidence="1">The sequence shown here is derived from an EMBL/GenBank/DDBJ whole genome shotgun (WGS) entry which is preliminary data.</text>
</comment>
<evidence type="ECO:0000313" key="1">
    <source>
        <dbReference type="EMBL" id="KAJ8367223.1"/>
    </source>
</evidence>
<dbReference type="GO" id="GO:0019216">
    <property type="term" value="P:regulation of lipid metabolic process"/>
    <property type="evidence" value="ECO:0007669"/>
    <property type="project" value="TreeGrafter"/>
</dbReference>
<dbReference type="GO" id="GO:0055088">
    <property type="term" value="P:lipid homeostasis"/>
    <property type="evidence" value="ECO:0007669"/>
    <property type="project" value="TreeGrafter"/>
</dbReference>
<gene>
    <name evidence="1" type="ORF">AAFF_G00324030</name>
</gene>
<organism evidence="1 2">
    <name type="scientific">Aldrovandia affinis</name>
    <dbReference type="NCBI Taxonomy" id="143900"/>
    <lineage>
        <taxon>Eukaryota</taxon>
        <taxon>Metazoa</taxon>
        <taxon>Chordata</taxon>
        <taxon>Craniata</taxon>
        <taxon>Vertebrata</taxon>
        <taxon>Euteleostomi</taxon>
        <taxon>Actinopterygii</taxon>
        <taxon>Neopterygii</taxon>
        <taxon>Teleostei</taxon>
        <taxon>Notacanthiformes</taxon>
        <taxon>Halosauridae</taxon>
        <taxon>Aldrovandia</taxon>
    </lineage>
</organism>
<evidence type="ECO:0000313" key="2">
    <source>
        <dbReference type="Proteomes" id="UP001221898"/>
    </source>
</evidence>
<dbReference type="GO" id="GO:0033116">
    <property type="term" value="C:endoplasmic reticulum-Golgi intermediate compartment membrane"/>
    <property type="evidence" value="ECO:0007669"/>
    <property type="project" value="TreeGrafter"/>
</dbReference>
<dbReference type="EMBL" id="JAINUG010000494">
    <property type="protein sequence ID" value="KAJ8367223.1"/>
    <property type="molecule type" value="Genomic_DNA"/>
</dbReference>
<dbReference type="GO" id="GO:0005789">
    <property type="term" value="C:endoplasmic reticulum membrane"/>
    <property type="evidence" value="ECO:0007669"/>
    <property type="project" value="TreeGrafter"/>
</dbReference>
<dbReference type="PANTHER" id="PTHR14568">
    <property type="entry name" value="TRANSMEMBRANE SUPERFAMILY 6 MEMBER 1/2"/>
    <property type="match status" value="1"/>
</dbReference>
<sequence>MLLYLFYGLPLLAAFGYGLWTPGCTWMLDWTVLFAGAVAQAPHESKPCRGVSVLCTWYCHAFRGLNITAVRPSVRQSVEEVGASGLMWGPLHPRTPYTYRVPEGTWWPVMTLNALYAAGPLLLALRCALHPAFFLKPAPKGHAPGDAPGNAPGNKKND</sequence>
<dbReference type="AlphaFoldDB" id="A0AAD7W0M3"/>
<keyword evidence="2" id="KW-1185">Reference proteome</keyword>
<dbReference type="PANTHER" id="PTHR14568:SF9">
    <property type="entry name" value="TRANSMEMBRANE 6 SUPERFAMILY MEMBER 2"/>
    <property type="match status" value="1"/>
</dbReference>
<accession>A0AAD7W0M3</accession>
<dbReference type="Proteomes" id="UP001221898">
    <property type="component" value="Unassembled WGS sequence"/>
</dbReference>
<name>A0AAD7W0M3_9TELE</name>